<organism evidence="1 2">
    <name type="scientific">Phaeobacter italicus</name>
    <dbReference type="NCBI Taxonomy" id="481446"/>
    <lineage>
        <taxon>Bacteria</taxon>
        <taxon>Pseudomonadati</taxon>
        <taxon>Pseudomonadota</taxon>
        <taxon>Alphaproteobacteria</taxon>
        <taxon>Rhodobacterales</taxon>
        <taxon>Roseobacteraceae</taxon>
        <taxon>Phaeobacter</taxon>
    </lineage>
</organism>
<gene>
    <name evidence="1" type="ORF">NIT7321_00480</name>
</gene>
<protein>
    <submittedName>
        <fullName evidence="1">Uncharacterized protein</fullName>
    </submittedName>
</protein>
<dbReference type="EMBL" id="CVRL01000005">
    <property type="protein sequence ID" value="CRL09649.1"/>
    <property type="molecule type" value="Genomic_DNA"/>
</dbReference>
<reference evidence="1 2" key="1">
    <citation type="submission" date="2015-05" db="EMBL/GenBank/DDBJ databases">
        <authorList>
            <person name="Rodrigo-Torres Lidia"/>
            <person name="Arahal R.David."/>
        </authorList>
    </citation>
    <scope>NUCLEOTIDE SEQUENCE [LARGE SCALE GENOMIC DNA]</scope>
    <source>
        <strain evidence="1 2">CECT 7321</strain>
    </source>
</reference>
<name>A0A0H5CXY2_9RHOB</name>
<dbReference type="Pfam" id="PF20082">
    <property type="entry name" value="DUF6476"/>
    <property type="match status" value="1"/>
</dbReference>
<dbReference type="AlphaFoldDB" id="A0A0H5CXY2"/>
<dbReference type="Proteomes" id="UP000043764">
    <property type="component" value="Unassembled WGS sequence"/>
</dbReference>
<evidence type="ECO:0000313" key="2">
    <source>
        <dbReference type="Proteomes" id="UP000043764"/>
    </source>
</evidence>
<keyword evidence="2" id="KW-1185">Reference proteome</keyword>
<dbReference type="STRING" id="481446.NIT7645_00307"/>
<evidence type="ECO:0000313" key="1">
    <source>
        <dbReference type="EMBL" id="CRL09649.1"/>
    </source>
</evidence>
<proteinExistence type="predicted"/>
<dbReference type="InterPro" id="IPR045519">
    <property type="entry name" value="DUF6476"/>
</dbReference>
<accession>A0A0H5CXY2</accession>
<sequence length="83" mass="8782">MVTTLTVIMICGFLVVLALLVIRLSSSGPTLPTSITLPDGMTARAVTFGEGWVAVVTDQDEIVILNNLSGAIEQRVKIEPVGE</sequence>